<proteinExistence type="predicted"/>
<dbReference type="PANTHER" id="PTHR43267">
    <property type="entry name" value="TRNA THREONYLCARBAMOYLADENOSINE DEHYDRATASE"/>
    <property type="match status" value="1"/>
</dbReference>
<evidence type="ECO:0000259" key="1">
    <source>
        <dbReference type="Pfam" id="PF00899"/>
    </source>
</evidence>
<dbReference type="GeneID" id="96778865"/>
<dbReference type="CDD" id="cd00755">
    <property type="entry name" value="YgdL_like"/>
    <property type="match status" value="1"/>
</dbReference>
<feature type="domain" description="THIF-type NAD/FAD binding fold" evidence="1">
    <location>
        <begin position="7"/>
        <end position="240"/>
    </location>
</feature>
<dbReference type="InterPro" id="IPR000594">
    <property type="entry name" value="ThiF_NAD_FAD-bd"/>
</dbReference>
<dbReference type="GO" id="GO:0061504">
    <property type="term" value="P:cyclic threonylcarbamoyladenosine biosynthetic process"/>
    <property type="evidence" value="ECO:0007669"/>
    <property type="project" value="TreeGrafter"/>
</dbReference>
<dbReference type="Proteomes" id="UP000433181">
    <property type="component" value="Unassembled WGS sequence"/>
</dbReference>
<protein>
    <submittedName>
        <fullName evidence="2">tRNA threonylcarbamoyladenosine dehydratase</fullName>
    </submittedName>
</protein>
<dbReference type="AlphaFoldDB" id="A0A6I2UIV0"/>
<reference evidence="2 3" key="1">
    <citation type="submission" date="2019-08" db="EMBL/GenBank/DDBJ databases">
        <title>In-depth cultivation of the pig gut microbiome towards novel bacterial diversity and tailored functional studies.</title>
        <authorList>
            <person name="Wylensek D."/>
            <person name="Hitch T.C.A."/>
            <person name="Clavel T."/>
        </authorList>
    </citation>
    <scope>NUCLEOTIDE SEQUENCE [LARGE SCALE GENOMIC DNA]</scope>
    <source>
        <strain evidence="2 3">WCA-693-APC-5D-A</strain>
    </source>
</reference>
<keyword evidence="3" id="KW-1185">Reference proteome</keyword>
<evidence type="ECO:0000313" key="3">
    <source>
        <dbReference type="Proteomes" id="UP000433181"/>
    </source>
</evidence>
<evidence type="ECO:0000313" key="2">
    <source>
        <dbReference type="EMBL" id="MSU08932.1"/>
    </source>
</evidence>
<name>A0A6I2UIV0_9FIRM</name>
<comment type="caution">
    <text evidence="2">The sequence shown here is derived from an EMBL/GenBank/DDBJ whole genome shotgun (WGS) entry which is preliminary data.</text>
</comment>
<dbReference type="Pfam" id="PF00899">
    <property type="entry name" value="ThiF"/>
    <property type="match status" value="1"/>
</dbReference>
<organism evidence="2 3">
    <name type="scientific">Anaerovibrio slackiae</name>
    <dbReference type="NCBI Taxonomy" id="2652309"/>
    <lineage>
        <taxon>Bacteria</taxon>
        <taxon>Bacillati</taxon>
        <taxon>Bacillota</taxon>
        <taxon>Negativicutes</taxon>
        <taxon>Selenomonadales</taxon>
        <taxon>Selenomonadaceae</taxon>
        <taxon>Anaerovibrio</taxon>
    </lineage>
</organism>
<accession>A0A6I2UIV0</accession>
<dbReference type="Gene3D" id="3.40.50.720">
    <property type="entry name" value="NAD(P)-binding Rossmann-like Domain"/>
    <property type="match status" value="1"/>
</dbReference>
<dbReference type="FunFam" id="3.40.50.720:FF:000141">
    <property type="entry name" value="tRNA threonylcarbamoyladenosine dehydratase"/>
    <property type="match status" value="1"/>
</dbReference>
<dbReference type="SUPFAM" id="SSF69572">
    <property type="entry name" value="Activating enzymes of the ubiquitin-like proteins"/>
    <property type="match status" value="1"/>
</dbReference>
<dbReference type="InterPro" id="IPR045886">
    <property type="entry name" value="ThiF/MoeB/HesA"/>
</dbReference>
<dbReference type="RefSeq" id="WP_154407098.1">
    <property type="nucleotide sequence ID" value="NZ_VUNR01000014.1"/>
</dbReference>
<dbReference type="InterPro" id="IPR035985">
    <property type="entry name" value="Ubiquitin-activating_enz"/>
</dbReference>
<gene>
    <name evidence="2" type="ORF">FYJ84_08040</name>
</gene>
<dbReference type="EMBL" id="VUNR01000014">
    <property type="protein sequence ID" value="MSU08932.1"/>
    <property type="molecule type" value="Genomic_DNA"/>
</dbReference>
<dbReference type="PANTHER" id="PTHR43267:SF1">
    <property type="entry name" value="TRNA THREONYLCARBAMOYLADENOSINE DEHYDRATASE"/>
    <property type="match status" value="1"/>
</dbReference>
<sequence length="248" mass="26849">MLDQFSRTRILLGNAAMERLAGARVAVFGVGGVGSYAAEALVRCGVGSFVLVDSDDVSLTNVNRQIHATLDTVGQCKTSVMAERMRSINPGVEIQEINEFYLSENHDLFFGGRLDYIVDAIDTVKSKIDLIVEADRRGIPIISSMGAGNKLNPAQLEVSDIYKTSVCPLARALRQKLKKLGIRKLKVVYSKEEPLKPMVIEGHTEEPPGSRHTVPGSVSFVPSVAGLIAASEVVKDLVKARASDRLQS</sequence>
<dbReference type="GO" id="GO:0008641">
    <property type="term" value="F:ubiquitin-like modifier activating enzyme activity"/>
    <property type="evidence" value="ECO:0007669"/>
    <property type="project" value="InterPro"/>
</dbReference>
<dbReference type="GO" id="GO:0061503">
    <property type="term" value="F:tRNA threonylcarbamoyladenosine dehydratase"/>
    <property type="evidence" value="ECO:0007669"/>
    <property type="project" value="TreeGrafter"/>
</dbReference>